<dbReference type="Proteomes" id="UP000245609">
    <property type="component" value="Unassembled WGS sequence"/>
</dbReference>
<feature type="domain" description="PAC1-like LisH-like dimerisation" evidence="12">
    <location>
        <begin position="10"/>
        <end position="44"/>
    </location>
</feature>
<sequence length="403" mass="45702">MSALSSILTERQKSELQKSILDFLFTNGYTQSFEAFQSESNLKNFEPTESDRHHNLLAKKWTSVIRLQKKIIELEQKNDELQKIIDQGVVRGPAKSLDALPQAPAKFSFSQHRAPITRTCFHPQYNVLATASEDMSIKLWDVETGEFERTLKGHTKSVHDISFDPSGRYLASCSSDLTIRIWDSQNDYKNIRTLYGHDHSVSSVCFLGADKLASASRDKTIKIWEFNTGYCIKTITGHAEWVRYISPSEDLKYLVSASNDQTVRLWDTNTGECKQDLRGHDNVVECAYIVPVASYEYIHKLIKMDNKVKFATEPGQFVVSCSRDKTIKLWDYTGQAIYTFIGHDNWVRGLVFHSSGKFIISVSDDKTMKVWDLSTGRCVRTIEAATHFVTTVAISSIAPLIAT</sequence>
<feature type="non-terminal residue" evidence="13">
    <location>
        <position position="403"/>
    </location>
</feature>
<dbReference type="AlphaFoldDB" id="A0A2T9Z8E1"/>
<keyword evidence="6" id="KW-0677">Repeat</keyword>
<evidence type="ECO:0000259" key="12">
    <source>
        <dbReference type="Pfam" id="PF24951"/>
    </source>
</evidence>
<dbReference type="PANTHER" id="PTHR19848">
    <property type="entry name" value="WD40 REPEAT PROTEIN"/>
    <property type="match status" value="1"/>
</dbReference>
<dbReference type="PROSITE" id="PS50082">
    <property type="entry name" value="WD_REPEATS_2"/>
    <property type="match status" value="6"/>
</dbReference>
<proteinExistence type="inferred from homology"/>
<evidence type="ECO:0000256" key="4">
    <source>
        <dbReference type="ARBA" id="ARBA00022618"/>
    </source>
</evidence>
<dbReference type="EMBL" id="MBFS01001564">
    <property type="protein sequence ID" value="PVV00871.1"/>
    <property type="molecule type" value="Genomic_DNA"/>
</dbReference>
<dbReference type="Pfam" id="PF00400">
    <property type="entry name" value="WD40"/>
    <property type="match status" value="6"/>
</dbReference>
<keyword evidence="8" id="KW-0175">Coiled coil</keyword>
<accession>A0A2T9Z8E1</accession>
<feature type="repeat" description="WD" evidence="11">
    <location>
        <begin position="151"/>
        <end position="183"/>
    </location>
</feature>
<dbReference type="SUPFAM" id="SSF50978">
    <property type="entry name" value="WD40 repeat-like"/>
    <property type="match status" value="1"/>
</dbReference>
<evidence type="ECO:0000256" key="5">
    <source>
        <dbReference type="ARBA" id="ARBA00022701"/>
    </source>
</evidence>
<dbReference type="PIRSF" id="PIRSF037647">
    <property type="entry name" value="Dynein_regulator_Lis1"/>
    <property type="match status" value="1"/>
</dbReference>
<protein>
    <recommendedName>
        <fullName evidence="12">PAC1-like LisH-like dimerisation domain-containing protein</fullName>
    </recommendedName>
</protein>
<dbReference type="InterPro" id="IPR017252">
    <property type="entry name" value="Dynein_regulator_LIS1"/>
</dbReference>
<organism evidence="13 14">
    <name type="scientific">Smittium megazygosporum</name>
    <dbReference type="NCBI Taxonomy" id="133381"/>
    <lineage>
        <taxon>Eukaryota</taxon>
        <taxon>Fungi</taxon>
        <taxon>Fungi incertae sedis</taxon>
        <taxon>Zoopagomycota</taxon>
        <taxon>Kickxellomycotina</taxon>
        <taxon>Harpellomycetes</taxon>
        <taxon>Harpellales</taxon>
        <taxon>Legeriomycetaceae</taxon>
        <taxon>Smittium</taxon>
    </lineage>
</organism>
<dbReference type="PROSITE" id="PS50294">
    <property type="entry name" value="WD_REPEATS_REGION"/>
    <property type="match status" value="5"/>
</dbReference>
<dbReference type="SMART" id="SM00667">
    <property type="entry name" value="LisH"/>
    <property type="match status" value="1"/>
</dbReference>
<evidence type="ECO:0000256" key="2">
    <source>
        <dbReference type="ARBA" id="ARBA00022490"/>
    </source>
</evidence>
<keyword evidence="5" id="KW-0493">Microtubule</keyword>
<dbReference type="SMART" id="SM00320">
    <property type="entry name" value="WD40"/>
    <property type="match status" value="6"/>
</dbReference>
<evidence type="ECO:0000256" key="6">
    <source>
        <dbReference type="ARBA" id="ARBA00022737"/>
    </source>
</evidence>
<dbReference type="FunFam" id="1.20.960.30:FF:000002">
    <property type="entry name" value="Platelet-activating factor acetylhydrolase ib"/>
    <property type="match status" value="1"/>
</dbReference>
<evidence type="ECO:0000256" key="8">
    <source>
        <dbReference type="ARBA" id="ARBA00023054"/>
    </source>
</evidence>
<dbReference type="GO" id="GO:0005874">
    <property type="term" value="C:microtubule"/>
    <property type="evidence" value="ECO:0007669"/>
    <property type="project" value="UniProtKB-KW"/>
</dbReference>
<feature type="repeat" description="WD" evidence="11">
    <location>
        <begin position="315"/>
        <end position="331"/>
    </location>
</feature>
<dbReference type="PROSITE" id="PS50896">
    <property type="entry name" value="LISH"/>
    <property type="match status" value="1"/>
</dbReference>
<keyword evidence="2" id="KW-0963">Cytoplasm</keyword>
<dbReference type="InterPro" id="IPR019775">
    <property type="entry name" value="WD40_repeat_CS"/>
</dbReference>
<feature type="repeat" description="WD" evidence="11">
    <location>
        <begin position="194"/>
        <end position="234"/>
    </location>
</feature>
<evidence type="ECO:0000256" key="9">
    <source>
        <dbReference type="ARBA" id="ARBA00023212"/>
    </source>
</evidence>
<keyword evidence="7" id="KW-0498">Mitosis</keyword>
<dbReference type="InterPro" id="IPR006594">
    <property type="entry name" value="LisH"/>
</dbReference>
<keyword evidence="14" id="KW-1185">Reference proteome</keyword>
<evidence type="ECO:0000313" key="13">
    <source>
        <dbReference type="EMBL" id="PVV00871.1"/>
    </source>
</evidence>
<keyword evidence="4" id="KW-0132">Cell division</keyword>
<keyword evidence="9" id="KW-0206">Cytoskeleton</keyword>
<dbReference type="InterPro" id="IPR020472">
    <property type="entry name" value="WD40_PAC1"/>
</dbReference>
<dbReference type="HAMAP" id="MF_03141">
    <property type="entry name" value="lis1"/>
    <property type="match status" value="1"/>
</dbReference>
<dbReference type="SUPFAM" id="SSF109925">
    <property type="entry name" value="Lissencephaly-1 protein (Lis-1, PAF-AH alpha) N-terminal domain"/>
    <property type="match status" value="1"/>
</dbReference>
<comment type="caution">
    <text evidence="13">The sequence shown here is derived from an EMBL/GenBank/DDBJ whole genome shotgun (WGS) entry which is preliminary data.</text>
</comment>
<dbReference type="Pfam" id="PF24951">
    <property type="entry name" value="LisH_PAC1"/>
    <property type="match status" value="1"/>
</dbReference>
<evidence type="ECO:0000256" key="11">
    <source>
        <dbReference type="PROSITE-ProRule" id="PRU00221"/>
    </source>
</evidence>
<feature type="repeat" description="WD" evidence="11">
    <location>
        <begin position="235"/>
        <end position="276"/>
    </location>
</feature>
<evidence type="ECO:0000256" key="10">
    <source>
        <dbReference type="ARBA" id="ARBA00023306"/>
    </source>
</evidence>
<dbReference type="InterPro" id="IPR056795">
    <property type="entry name" value="PAC1-like_LisH-like_dom"/>
</dbReference>
<dbReference type="OrthoDB" id="10264588at2759"/>
<dbReference type="InterPro" id="IPR015943">
    <property type="entry name" value="WD40/YVTN_repeat-like_dom_sf"/>
</dbReference>
<keyword evidence="3 11" id="KW-0853">WD repeat</keyword>
<dbReference type="PRINTS" id="PR00320">
    <property type="entry name" value="GPROTEINBRPT"/>
</dbReference>
<evidence type="ECO:0000256" key="1">
    <source>
        <dbReference type="ARBA" id="ARBA00022448"/>
    </source>
</evidence>
<reference evidence="13 14" key="1">
    <citation type="journal article" date="2018" name="MBio">
        <title>Comparative Genomics Reveals the Core Gene Toolbox for the Fungus-Insect Symbiosis.</title>
        <authorList>
            <person name="Wang Y."/>
            <person name="Stata M."/>
            <person name="Wang W."/>
            <person name="Stajich J.E."/>
            <person name="White M.M."/>
            <person name="Moncalvo J.M."/>
        </authorList>
    </citation>
    <scope>NUCLEOTIDE SEQUENCE [LARGE SCALE GENOMIC DNA]</scope>
    <source>
        <strain evidence="13 14">SC-DP-2</strain>
    </source>
</reference>
<dbReference type="STRING" id="133381.A0A2T9Z8E1"/>
<keyword evidence="10" id="KW-0131">Cell cycle</keyword>
<dbReference type="PROSITE" id="PS00678">
    <property type="entry name" value="WD_REPEATS_1"/>
    <property type="match status" value="4"/>
</dbReference>
<dbReference type="GO" id="GO:0051301">
    <property type="term" value="P:cell division"/>
    <property type="evidence" value="ECO:0007669"/>
    <property type="project" value="UniProtKB-KW"/>
</dbReference>
<dbReference type="PANTHER" id="PTHR19848:SF8">
    <property type="entry name" value="F-BOX AND WD REPEAT DOMAIN CONTAINING 7"/>
    <property type="match status" value="1"/>
</dbReference>
<dbReference type="Gene3D" id="2.130.10.10">
    <property type="entry name" value="YVTN repeat-like/Quinoprotein amine dehydrogenase"/>
    <property type="match status" value="1"/>
</dbReference>
<feature type="repeat" description="WD" evidence="11">
    <location>
        <begin position="109"/>
        <end position="150"/>
    </location>
</feature>
<gene>
    <name evidence="13" type="ORF">BB560_004732</name>
</gene>
<dbReference type="InterPro" id="IPR036322">
    <property type="entry name" value="WD40_repeat_dom_sf"/>
</dbReference>
<dbReference type="InterPro" id="IPR037190">
    <property type="entry name" value="LIS1_N"/>
</dbReference>
<feature type="repeat" description="WD" evidence="11">
    <location>
        <begin position="340"/>
        <end position="381"/>
    </location>
</feature>
<dbReference type="InterPro" id="IPR001680">
    <property type="entry name" value="WD40_rpt"/>
</dbReference>
<evidence type="ECO:0000313" key="14">
    <source>
        <dbReference type="Proteomes" id="UP000245609"/>
    </source>
</evidence>
<evidence type="ECO:0000256" key="3">
    <source>
        <dbReference type="ARBA" id="ARBA00022574"/>
    </source>
</evidence>
<dbReference type="Gene3D" id="1.20.960.30">
    <property type="match status" value="1"/>
</dbReference>
<dbReference type="CDD" id="cd00200">
    <property type="entry name" value="WD40"/>
    <property type="match status" value="1"/>
</dbReference>
<keyword evidence="1" id="KW-0813">Transport</keyword>
<name>A0A2T9Z8E1_9FUNG</name>
<evidence type="ECO:0000256" key="7">
    <source>
        <dbReference type="ARBA" id="ARBA00022776"/>
    </source>
</evidence>